<dbReference type="SUPFAM" id="SSF46565">
    <property type="entry name" value="Chaperone J-domain"/>
    <property type="match status" value="1"/>
</dbReference>
<dbReference type="Pfam" id="PF00226">
    <property type="entry name" value="DnaJ"/>
    <property type="match status" value="1"/>
</dbReference>
<dbReference type="InterPro" id="IPR001623">
    <property type="entry name" value="DnaJ_domain"/>
</dbReference>
<evidence type="ECO:0000313" key="10">
    <source>
        <dbReference type="Proteomes" id="UP000230233"/>
    </source>
</evidence>
<evidence type="ECO:0000313" key="9">
    <source>
        <dbReference type="EMBL" id="PIC34295.1"/>
    </source>
</evidence>
<dbReference type="GO" id="GO:0006457">
    <property type="term" value="P:protein folding"/>
    <property type="evidence" value="ECO:0007669"/>
    <property type="project" value="InterPro"/>
</dbReference>
<feature type="transmembrane region" description="Helical" evidence="7">
    <location>
        <begin position="259"/>
        <end position="282"/>
    </location>
</feature>
<dbReference type="InterPro" id="IPR036869">
    <property type="entry name" value="J_dom_sf"/>
</dbReference>
<accession>A0A2G5U429</accession>
<evidence type="ECO:0000259" key="8">
    <source>
        <dbReference type="PROSITE" id="PS50076"/>
    </source>
</evidence>
<keyword evidence="4 7" id="KW-0472">Membrane</keyword>
<gene>
    <name evidence="9" type="primary">Cnig_chr_IV.g13994</name>
    <name evidence="9" type="ORF">B9Z55_013994</name>
</gene>
<evidence type="ECO:0000256" key="2">
    <source>
        <dbReference type="ARBA" id="ARBA00022692"/>
    </source>
</evidence>
<dbReference type="PROSITE" id="PS00636">
    <property type="entry name" value="DNAJ_1"/>
    <property type="match status" value="1"/>
</dbReference>
<dbReference type="AlphaFoldDB" id="A0A2G5U429"/>
<dbReference type="CDD" id="cd06257">
    <property type="entry name" value="DnaJ"/>
    <property type="match status" value="1"/>
</dbReference>
<proteinExistence type="inferred from homology"/>
<dbReference type="STRING" id="1611254.A0A2G5U429"/>
<evidence type="ECO:0000256" key="4">
    <source>
        <dbReference type="ARBA" id="ARBA00023136"/>
    </source>
</evidence>
<keyword evidence="5" id="KW-0143">Chaperone</keyword>
<feature type="domain" description="J" evidence="8">
    <location>
        <begin position="74"/>
        <end position="143"/>
    </location>
</feature>
<dbReference type="InterPro" id="IPR018253">
    <property type="entry name" value="DnaJ_domain_CS"/>
</dbReference>
<evidence type="ECO:0000256" key="6">
    <source>
        <dbReference type="ARBA" id="ARBA00024193"/>
    </source>
</evidence>
<name>A0A2G5U429_9PELO</name>
<dbReference type="PANTHER" id="PTHR44176">
    <property type="entry name" value="DNAJ HOMOLOG SUBFAMILY C MEMBER 25"/>
    <property type="match status" value="1"/>
</dbReference>
<dbReference type="PROSITE" id="PS50076">
    <property type="entry name" value="DNAJ_2"/>
    <property type="match status" value="1"/>
</dbReference>
<dbReference type="SMART" id="SM00271">
    <property type="entry name" value="DnaJ"/>
    <property type="match status" value="1"/>
</dbReference>
<dbReference type="PANTHER" id="PTHR44176:SF1">
    <property type="entry name" value="DNAJ HOMOLOG SUBFAMILY C MEMBER 25"/>
    <property type="match status" value="1"/>
</dbReference>
<evidence type="ECO:0000256" key="5">
    <source>
        <dbReference type="ARBA" id="ARBA00023186"/>
    </source>
</evidence>
<dbReference type="PRINTS" id="PR00625">
    <property type="entry name" value="JDOMAIN"/>
</dbReference>
<dbReference type="Gene3D" id="1.10.287.110">
    <property type="entry name" value="DnaJ domain"/>
    <property type="match status" value="1"/>
</dbReference>
<keyword evidence="3 7" id="KW-1133">Transmembrane helix</keyword>
<feature type="transmembrane region" description="Helical" evidence="7">
    <location>
        <begin position="165"/>
        <end position="184"/>
    </location>
</feature>
<keyword evidence="10" id="KW-1185">Reference proteome</keyword>
<protein>
    <recommendedName>
        <fullName evidence="8">J domain-containing protein</fullName>
    </recommendedName>
</protein>
<comment type="similarity">
    <text evidence="6">Belongs to the DNAJC25 family.</text>
</comment>
<reference evidence="10" key="1">
    <citation type="submission" date="2017-10" db="EMBL/GenBank/DDBJ databases">
        <title>Rapid genome shrinkage in a self-fertile nematode reveals novel sperm competition proteins.</title>
        <authorList>
            <person name="Yin D."/>
            <person name="Schwarz E.M."/>
            <person name="Thomas C.G."/>
            <person name="Felde R.L."/>
            <person name="Korf I.F."/>
            <person name="Cutter A.D."/>
            <person name="Schartner C.M."/>
            <person name="Ralston E.J."/>
            <person name="Meyer B.J."/>
            <person name="Haag E.S."/>
        </authorList>
    </citation>
    <scope>NUCLEOTIDE SEQUENCE [LARGE SCALE GENOMIC DNA]</scope>
    <source>
        <strain evidence="10">JU1422</strain>
    </source>
</reference>
<dbReference type="InterPro" id="IPR044632">
    <property type="entry name" value="DNAJC25-like"/>
</dbReference>
<keyword evidence="2 7" id="KW-0812">Transmembrane</keyword>
<comment type="caution">
    <text evidence="9">The sequence shown here is derived from an EMBL/GenBank/DDBJ whole genome shotgun (WGS) entry which is preliminary data.</text>
</comment>
<dbReference type="OrthoDB" id="270167at2759"/>
<evidence type="ECO:0000256" key="1">
    <source>
        <dbReference type="ARBA" id="ARBA00004141"/>
    </source>
</evidence>
<sequence length="373" mass="43963">MSNLYSHDFFDSPISVSYVFLLSVFKLSNICPFFLGTHLMNSALSLPFLVICLVLVQQCDSVGFAPELYCGLENCYDVLEINREEFDKQKLSKAYRALARKHHPDRVKNKEEKILAEERFRVIATAYETLKDEEAKTTYDYYLDHPDQRFYNYYQYYRLRVAPKVDVRLVIVGTILVISLFQYLSAKHKFSEAIEYATGVGKFRNMAIKDGVDRGLLEMDRNGKLKKNKGDNDAIIKQIITENLDVTGGYKKESVYDTLAWHTIIFPLTIFRYIKWTVLWYWRFAIKKEELDDEAKMYLIRKYLGVSQSEFDQRFGTDIDDLFEHECWIKDNCEKWKAEKDAAEQEKMAQSGRYKRYKRYMKNAGTISFVDEE</sequence>
<dbReference type="EMBL" id="PDUG01000004">
    <property type="protein sequence ID" value="PIC34295.1"/>
    <property type="molecule type" value="Genomic_DNA"/>
</dbReference>
<evidence type="ECO:0000256" key="7">
    <source>
        <dbReference type="SAM" id="Phobius"/>
    </source>
</evidence>
<comment type="subcellular location">
    <subcellularLocation>
        <location evidence="1">Membrane</location>
        <topology evidence="1">Multi-pass membrane protein</topology>
    </subcellularLocation>
</comment>
<evidence type="ECO:0000256" key="3">
    <source>
        <dbReference type="ARBA" id="ARBA00022989"/>
    </source>
</evidence>
<dbReference type="FunFam" id="1.10.287.110:FF:000036">
    <property type="entry name" value="dnaJ homolog subfamily C member 25"/>
    <property type="match status" value="1"/>
</dbReference>
<dbReference type="GO" id="GO:0005789">
    <property type="term" value="C:endoplasmic reticulum membrane"/>
    <property type="evidence" value="ECO:0007669"/>
    <property type="project" value="TreeGrafter"/>
</dbReference>
<organism evidence="9 10">
    <name type="scientific">Caenorhabditis nigoni</name>
    <dbReference type="NCBI Taxonomy" id="1611254"/>
    <lineage>
        <taxon>Eukaryota</taxon>
        <taxon>Metazoa</taxon>
        <taxon>Ecdysozoa</taxon>
        <taxon>Nematoda</taxon>
        <taxon>Chromadorea</taxon>
        <taxon>Rhabditida</taxon>
        <taxon>Rhabditina</taxon>
        <taxon>Rhabditomorpha</taxon>
        <taxon>Rhabditoidea</taxon>
        <taxon>Rhabditidae</taxon>
        <taxon>Peloderinae</taxon>
        <taxon>Caenorhabditis</taxon>
    </lineage>
</organism>
<dbReference type="Proteomes" id="UP000230233">
    <property type="component" value="Chromosome IV"/>
</dbReference>